<dbReference type="Proteomes" id="UP000430345">
    <property type="component" value="Unassembled WGS sequence"/>
</dbReference>
<dbReference type="CDD" id="cd11723">
    <property type="entry name" value="YabN_N_like"/>
    <property type="match status" value="1"/>
</dbReference>
<name>A0A6I1MPE8_9CLOT</name>
<dbReference type="GO" id="GO:0008168">
    <property type="term" value="F:methyltransferase activity"/>
    <property type="evidence" value="ECO:0007669"/>
    <property type="project" value="InterPro"/>
</dbReference>
<dbReference type="CDD" id="cd11529">
    <property type="entry name" value="NTP-PPase_MazG_Cterm"/>
    <property type="match status" value="1"/>
</dbReference>
<dbReference type="PANTHER" id="PTHR30522">
    <property type="entry name" value="NUCLEOSIDE TRIPHOSPHATE PYROPHOSPHOHYDROLASE"/>
    <property type="match status" value="1"/>
</dbReference>
<dbReference type="PIRSF" id="PIRSF002845">
    <property type="entry name" value="Ttrprl_mtas_MazG"/>
    <property type="match status" value="1"/>
</dbReference>
<dbReference type="InterPro" id="IPR035996">
    <property type="entry name" value="4pyrrol_Methylase_sf"/>
</dbReference>
<dbReference type="InterPro" id="IPR048015">
    <property type="entry name" value="NTP-PPase_MazG-like_N"/>
</dbReference>
<dbReference type="SUPFAM" id="SSF53790">
    <property type="entry name" value="Tetrapyrrole methylase"/>
    <property type="match status" value="1"/>
</dbReference>
<dbReference type="Gene3D" id="1.10.287.1080">
    <property type="entry name" value="MazG-like"/>
    <property type="match status" value="2"/>
</dbReference>
<dbReference type="OrthoDB" id="9808939at2"/>
<dbReference type="GO" id="GO:0046081">
    <property type="term" value="P:dUTP catabolic process"/>
    <property type="evidence" value="ECO:0007669"/>
    <property type="project" value="TreeGrafter"/>
</dbReference>
<dbReference type="GO" id="GO:0047429">
    <property type="term" value="F:nucleoside triphosphate diphosphatase activity"/>
    <property type="evidence" value="ECO:0007669"/>
    <property type="project" value="UniProtKB-EC"/>
</dbReference>
<accession>A0A6I1MPE8</accession>
<dbReference type="Gene3D" id="3.40.1010.10">
    <property type="entry name" value="Cobalt-precorrin-4 Transmethylase, Domain 1"/>
    <property type="match status" value="1"/>
</dbReference>
<dbReference type="GO" id="GO:0006950">
    <property type="term" value="P:response to stress"/>
    <property type="evidence" value="ECO:0007669"/>
    <property type="project" value="UniProtKB-ARBA"/>
</dbReference>
<dbReference type="SUPFAM" id="SSF101386">
    <property type="entry name" value="all-alpha NTP pyrophosphatases"/>
    <property type="match status" value="2"/>
</dbReference>
<dbReference type="PANTHER" id="PTHR30522:SF0">
    <property type="entry name" value="NUCLEOSIDE TRIPHOSPHATE PYROPHOSPHOHYDROLASE"/>
    <property type="match status" value="1"/>
</dbReference>
<dbReference type="AlphaFoldDB" id="A0A6I1MPE8"/>
<reference evidence="4 5" key="1">
    <citation type="submission" date="2019-10" db="EMBL/GenBank/DDBJ databases">
        <title>The Genome Sequence of Clostridium tarantellae Isolated from Fish Brain.</title>
        <authorList>
            <person name="Bano L."/>
            <person name="Kiel M."/>
            <person name="Sales G."/>
            <person name="Doxey A.C."/>
            <person name="Mansfield M.J."/>
            <person name="Schiavone M."/>
            <person name="Rossetto O."/>
            <person name="Pirazzini M."/>
            <person name="Dobrindt U."/>
            <person name="Montecucco C."/>
        </authorList>
    </citation>
    <scope>NUCLEOTIDE SEQUENCE [LARGE SCALE GENOMIC DNA]</scope>
    <source>
        <strain evidence="4 5">DSM 3997</strain>
    </source>
</reference>
<gene>
    <name evidence="4" type="primary">mazG</name>
    <name evidence="4" type="ORF">GBZ86_00120</name>
</gene>
<comment type="caution">
    <text evidence="4">The sequence shown here is derived from an EMBL/GenBank/DDBJ whole genome shotgun (WGS) entry which is preliminary data.</text>
</comment>
<dbReference type="Pfam" id="PF03819">
    <property type="entry name" value="MazG"/>
    <property type="match status" value="2"/>
</dbReference>
<dbReference type="FunFam" id="1.10.287.1080:FF:000003">
    <property type="entry name" value="Nucleoside triphosphate pyrophosphohydrolase"/>
    <property type="match status" value="1"/>
</dbReference>
<evidence type="ECO:0000259" key="3">
    <source>
        <dbReference type="Pfam" id="PF03819"/>
    </source>
</evidence>
<dbReference type="InterPro" id="IPR035013">
    <property type="entry name" value="YabN_N"/>
</dbReference>
<dbReference type="InterPro" id="IPR004518">
    <property type="entry name" value="MazG-like_dom"/>
</dbReference>
<feature type="domain" description="NTP pyrophosphohydrolase MazG-like" evidence="3">
    <location>
        <begin position="387"/>
        <end position="448"/>
    </location>
</feature>
<dbReference type="RefSeq" id="WP_152886585.1">
    <property type="nucleotide sequence ID" value="NZ_WHJC01000001.1"/>
</dbReference>
<evidence type="ECO:0000313" key="5">
    <source>
        <dbReference type="Proteomes" id="UP000430345"/>
    </source>
</evidence>
<dbReference type="Pfam" id="PF00590">
    <property type="entry name" value="TP_methylase"/>
    <property type="match status" value="1"/>
</dbReference>
<dbReference type="NCBIfam" id="TIGR00444">
    <property type="entry name" value="mazG"/>
    <property type="match status" value="1"/>
</dbReference>
<dbReference type="EMBL" id="WHJC01000001">
    <property type="protein sequence ID" value="MPQ42169.1"/>
    <property type="molecule type" value="Genomic_DNA"/>
</dbReference>
<dbReference type="NCBIfam" id="NF007113">
    <property type="entry name" value="PRK09562.1"/>
    <property type="match status" value="1"/>
</dbReference>
<keyword evidence="1" id="KW-0175">Coiled coil</keyword>
<sequence>MLKIMGLGPGAPEALTIGALKELKKSNNIYFRTEKHPTVDFLIEEGIKFNTYDFAYEKFNNFDDVYKYIAEDLIEKINKEDNLIYAVPGHPLVAEKSVINLISLCDKKDIKYEILPAVSFVDAMMESLKIDPTEGVKIIDAFDIENQLMDKRVGTIITQVYNKFIASEVKLKLLEAYNDDTEIYFVRAAGIKGLENIRKIPLFELDWQEDIDYLTSVYIPKDLNNKKDFYDFTSIIETLRGNDGCPWDREQTHKSLKSALIEESYEVLDAIDNEDETALIEELGDVLLQVVFHSSIGKEEGFFDISDVIENVYNKMVFRHPHVFADSKNTDSKEVLNNWDELKKQEKGITSITDEMKSIAESLPNLIKAYKVQNKAKKVGFDWNNVEDAMAKVTEELEEIKQVYKDENKSIIEDEVGDLIFACVNVSRFLNIDGELALNKTIEKFIRRFSYIEETTLKNDKNLKELSLIEMDELWNEAKKLEKENKI</sequence>
<dbReference type="GO" id="GO:0046076">
    <property type="term" value="P:dTTP catabolic process"/>
    <property type="evidence" value="ECO:0007669"/>
    <property type="project" value="TreeGrafter"/>
</dbReference>
<evidence type="ECO:0000259" key="2">
    <source>
        <dbReference type="Pfam" id="PF00590"/>
    </source>
</evidence>
<feature type="domain" description="NTP pyrophosphohydrolase MazG-like" evidence="3">
    <location>
        <begin position="251"/>
        <end position="324"/>
    </location>
</feature>
<proteinExistence type="predicted"/>
<dbReference type="InterPro" id="IPR011551">
    <property type="entry name" value="NTP_PyrPHydrolase_MazG"/>
</dbReference>
<dbReference type="EC" id="3.6.1.9" evidence="4"/>
<dbReference type="InterPro" id="IPR014777">
    <property type="entry name" value="4pyrrole_Mease_sub1"/>
</dbReference>
<keyword evidence="5" id="KW-1185">Reference proteome</keyword>
<evidence type="ECO:0000313" key="4">
    <source>
        <dbReference type="EMBL" id="MPQ42169.1"/>
    </source>
</evidence>
<dbReference type="FunFam" id="1.10.287.1080:FF:000001">
    <property type="entry name" value="Nucleoside triphosphate pyrophosphohydrolase"/>
    <property type="match status" value="1"/>
</dbReference>
<dbReference type="GO" id="GO:0046052">
    <property type="term" value="P:UTP catabolic process"/>
    <property type="evidence" value="ECO:0007669"/>
    <property type="project" value="TreeGrafter"/>
</dbReference>
<dbReference type="GO" id="GO:0046047">
    <property type="term" value="P:TTP catabolic process"/>
    <property type="evidence" value="ECO:0007669"/>
    <property type="project" value="TreeGrafter"/>
</dbReference>
<dbReference type="CDD" id="cd11528">
    <property type="entry name" value="NTP-PPase_MazG_Nterm"/>
    <property type="match status" value="1"/>
</dbReference>
<protein>
    <submittedName>
        <fullName evidence="4">Nucleoside triphosphate pyrophosphohydrolase</fullName>
        <ecNumber evidence="4">3.6.1.9</ecNumber>
    </submittedName>
</protein>
<keyword evidence="4" id="KW-0378">Hydrolase</keyword>
<dbReference type="InterPro" id="IPR048011">
    <property type="entry name" value="NTP-PPase_MazG-like_C"/>
</dbReference>
<dbReference type="InterPro" id="IPR000878">
    <property type="entry name" value="4pyrrol_Mease"/>
</dbReference>
<feature type="domain" description="Tetrapyrrole methylase" evidence="2">
    <location>
        <begin position="4"/>
        <end position="205"/>
    </location>
</feature>
<feature type="coiled-coil region" evidence="1">
    <location>
        <begin position="383"/>
        <end position="410"/>
    </location>
</feature>
<organism evidence="4 5">
    <name type="scientific">Clostridium tarantellae</name>
    <dbReference type="NCBI Taxonomy" id="39493"/>
    <lineage>
        <taxon>Bacteria</taxon>
        <taxon>Bacillati</taxon>
        <taxon>Bacillota</taxon>
        <taxon>Clostridia</taxon>
        <taxon>Eubacteriales</taxon>
        <taxon>Clostridiaceae</taxon>
        <taxon>Clostridium</taxon>
    </lineage>
</organism>
<dbReference type="GO" id="GO:0006203">
    <property type="term" value="P:dGTP catabolic process"/>
    <property type="evidence" value="ECO:0007669"/>
    <property type="project" value="TreeGrafter"/>
</dbReference>
<dbReference type="InterPro" id="IPR024180">
    <property type="entry name" value="Tetrapyrrole_Mease/MazG_pred"/>
</dbReference>
<evidence type="ECO:0000256" key="1">
    <source>
        <dbReference type="SAM" id="Coils"/>
    </source>
</evidence>
<dbReference type="GO" id="GO:0046061">
    <property type="term" value="P:dATP catabolic process"/>
    <property type="evidence" value="ECO:0007669"/>
    <property type="project" value="TreeGrafter"/>
</dbReference>